<accession>A0A848CEQ4</accession>
<name>A0A848CEQ4_9BACT</name>
<keyword evidence="1" id="KW-0812">Transmembrane</keyword>
<evidence type="ECO:0000256" key="1">
    <source>
        <dbReference type="SAM" id="Phobius"/>
    </source>
</evidence>
<protein>
    <submittedName>
        <fullName evidence="2">Uncharacterized protein</fullName>
    </submittedName>
</protein>
<dbReference type="RefSeq" id="WP_168936352.1">
    <property type="nucleotide sequence ID" value="NZ_JABAFY010000061.1"/>
</dbReference>
<keyword evidence="1" id="KW-0472">Membrane</keyword>
<evidence type="ECO:0000313" key="3">
    <source>
        <dbReference type="Proteomes" id="UP000522333"/>
    </source>
</evidence>
<evidence type="ECO:0000313" key="2">
    <source>
        <dbReference type="EMBL" id="NME53055.1"/>
    </source>
</evidence>
<organism evidence="2 3">
    <name type="scientific">Desulfovibrio piger</name>
    <dbReference type="NCBI Taxonomy" id="901"/>
    <lineage>
        <taxon>Bacteria</taxon>
        <taxon>Pseudomonadati</taxon>
        <taxon>Thermodesulfobacteriota</taxon>
        <taxon>Desulfovibrionia</taxon>
        <taxon>Desulfovibrionales</taxon>
        <taxon>Desulfovibrionaceae</taxon>
        <taxon>Desulfovibrio</taxon>
    </lineage>
</organism>
<sequence length="109" mass="12622">MHKNFTSVEAKFAVIKHNIWQTLICFDQMFNCLFFTVVSLLISTGNPSSGKVWADETLSSRCWRLSLAGTDWPRKIVDGLFLLFGELDHCREAYESERLGRQLPPELRR</sequence>
<dbReference type="AlphaFoldDB" id="A0A848CEQ4"/>
<dbReference type="EMBL" id="JABAFY010000061">
    <property type="protein sequence ID" value="NME53055.1"/>
    <property type="molecule type" value="Genomic_DNA"/>
</dbReference>
<reference evidence="2 3" key="1">
    <citation type="submission" date="2020-04" db="EMBL/GenBank/DDBJ databases">
        <authorList>
            <person name="Hitch T.C.A."/>
            <person name="Wylensek D."/>
            <person name="Clavel T."/>
        </authorList>
    </citation>
    <scope>NUCLEOTIDE SEQUENCE [LARGE SCALE GENOMIC DNA]</scope>
    <source>
        <strain evidence="2 3">PG-251-APC-1</strain>
    </source>
</reference>
<comment type="caution">
    <text evidence="2">The sequence shown here is derived from an EMBL/GenBank/DDBJ whole genome shotgun (WGS) entry which is preliminary data.</text>
</comment>
<gene>
    <name evidence="2" type="ORF">HF854_11155</name>
</gene>
<keyword evidence="1" id="KW-1133">Transmembrane helix</keyword>
<proteinExistence type="predicted"/>
<dbReference type="Proteomes" id="UP000522333">
    <property type="component" value="Unassembled WGS sequence"/>
</dbReference>
<feature type="transmembrane region" description="Helical" evidence="1">
    <location>
        <begin position="20"/>
        <end position="42"/>
    </location>
</feature>